<evidence type="ECO:0000313" key="1">
    <source>
        <dbReference type="EMBL" id="CAG8822033.1"/>
    </source>
</evidence>
<keyword evidence="2" id="KW-1185">Reference proteome</keyword>
<dbReference type="EMBL" id="CAJVQB010035057">
    <property type="protein sequence ID" value="CAG8822033.1"/>
    <property type="molecule type" value="Genomic_DNA"/>
</dbReference>
<feature type="non-terminal residue" evidence="1">
    <location>
        <position position="174"/>
    </location>
</feature>
<accession>A0ABN7W8Q9</accession>
<comment type="caution">
    <text evidence="1">The sequence shown here is derived from an EMBL/GenBank/DDBJ whole genome shotgun (WGS) entry which is preliminary data.</text>
</comment>
<dbReference type="Proteomes" id="UP000789901">
    <property type="component" value="Unassembled WGS sequence"/>
</dbReference>
<organism evidence="1 2">
    <name type="scientific">Gigaspora margarita</name>
    <dbReference type="NCBI Taxonomy" id="4874"/>
    <lineage>
        <taxon>Eukaryota</taxon>
        <taxon>Fungi</taxon>
        <taxon>Fungi incertae sedis</taxon>
        <taxon>Mucoromycota</taxon>
        <taxon>Glomeromycotina</taxon>
        <taxon>Glomeromycetes</taxon>
        <taxon>Diversisporales</taxon>
        <taxon>Gigasporaceae</taxon>
        <taxon>Gigaspora</taxon>
    </lineage>
</organism>
<sequence length="174" mass="20520">MNEDDENGKNDSIDVTCKMNFNKEEIERDEKKNIRVNDDKYVWMRKRIMLMNDYTKGLVKSHYMNQRKITKGDAGNVKIKMSINRKPNNGKNRRIFGVGQGDWNAMNNKQFTMGYKGKMESAKYGVWKSLRYTKTWMNGYEGAVKRAIKGIIIVSNMNTEVRFNYETVGKRKYR</sequence>
<proteinExistence type="predicted"/>
<name>A0ABN7W8Q9_GIGMA</name>
<evidence type="ECO:0000313" key="2">
    <source>
        <dbReference type="Proteomes" id="UP000789901"/>
    </source>
</evidence>
<protein>
    <submittedName>
        <fullName evidence="1">6861_t:CDS:1</fullName>
    </submittedName>
</protein>
<gene>
    <name evidence="1" type="ORF">GMARGA_LOCUS27984</name>
</gene>
<reference evidence="1 2" key="1">
    <citation type="submission" date="2021-06" db="EMBL/GenBank/DDBJ databases">
        <authorList>
            <person name="Kallberg Y."/>
            <person name="Tangrot J."/>
            <person name="Rosling A."/>
        </authorList>
    </citation>
    <scope>NUCLEOTIDE SEQUENCE [LARGE SCALE GENOMIC DNA]</scope>
    <source>
        <strain evidence="1 2">120-4 pot B 10/14</strain>
    </source>
</reference>